<dbReference type="FunFam" id="3.40.47.10:FF:000009">
    <property type="entry name" value="3-oxoacyl-[acyl-carrier-protein] synthase 2"/>
    <property type="match status" value="1"/>
</dbReference>
<evidence type="ECO:0000256" key="8">
    <source>
        <dbReference type="ARBA" id="ARBA00023098"/>
    </source>
</evidence>
<evidence type="ECO:0000256" key="7">
    <source>
        <dbReference type="ARBA" id="ARBA00022832"/>
    </source>
</evidence>
<feature type="active site" description="For beta-ketoacyl synthase activity" evidence="12">
    <location>
        <position position="191"/>
    </location>
</feature>
<comment type="function">
    <text evidence="11">Involved in the type II fatty acid elongation cycle. Catalyzes the elongation of a wide range of acyl-ACP by the addition of two carbons from malonyl-ACP to an acyl acceptor. Can efficiently catalyze the conversion of palmitoleoyl-ACP (cis-hexadec-9-enoyl-ACP) to cis-vaccenoyl-ACP (cis-octadec-11-enoyl-ACP), an essential step in the thermal regulation of fatty acid composition.</text>
</comment>
<reference evidence="15 16" key="1">
    <citation type="submission" date="2016-12" db="EMBL/GenBank/DDBJ databases">
        <authorList>
            <person name="Song W.-J."/>
            <person name="Kurnit D.M."/>
        </authorList>
    </citation>
    <scope>NUCLEOTIDE SEQUENCE [LARGE SCALE GENOMIC DNA]</scope>
    <source>
        <strain evidence="15 16">IMCC3135</strain>
    </source>
</reference>
<dbReference type="PANTHER" id="PTHR11712">
    <property type="entry name" value="POLYKETIDE SYNTHASE-RELATED"/>
    <property type="match status" value="1"/>
</dbReference>
<keyword evidence="7" id="KW-0276">Fatty acid metabolism</keyword>
<dbReference type="EC" id="2.3.1.179" evidence="3 11"/>
<dbReference type="PROSITE" id="PS52004">
    <property type="entry name" value="KS3_2"/>
    <property type="match status" value="1"/>
</dbReference>
<dbReference type="Pfam" id="PF02801">
    <property type="entry name" value="Ketoacyl-synt_C"/>
    <property type="match status" value="1"/>
</dbReference>
<dbReference type="SMART" id="SM00825">
    <property type="entry name" value="PKS_KS"/>
    <property type="match status" value="1"/>
</dbReference>
<feature type="domain" description="Ketosynthase family 3 (KS3)" evidence="14">
    <location>
        <begin position="29"/>
        <end position="438"/>
    </location>
</feature>
<name>A0A2Z2NU89_9GAMM</name>
<gene>
    <name evidence="15" type="primary">fabF_2</name>
    <name evidence="15" type="ORF">IMCC3135_24000</name>
</gene>
<evidence type="ECO:0000256" key="10">
    <source>
        <dbReference type="ARBA" id="ARBA00023315"/>
    </source>
</evidence>
<keyword evidence="5 11" id="KW-0444">Lipid biosynthesis</keyword>
<dbReference type="InterPro" id="IPR014030">
    <property type="entry name" value="Ketoacyl_synth_N"/>
</dbReference>
<dbReference type="PANTHER" id="PTHR11712:SF336">
    <property type="entry name" value="3-OXOACYL-[ACYL-CARRIER-PROTEIN] SYNTHASE, MITOCHONDRIAL"/>
    <property type="match status" value="1"/>
</dbReference>
<evidence type="ECO:0000256" key="4">
    <source>
        <dbReference type="ARBA" id="ARBA00014657"/>
    </source>
</evidence>
<keyword evidence="10 11" id="KW-0012">Acyltransferase</keyword>
<evidence type="ECO:0000256" key="9">
    <source>
        <dbReference type="ARBA" id="ARBA00023160"/>
    </source>
</evidence>
<dbReference type="InterPro" id="IPR016039">
    <property type="entry name" value="Thiolase-like"/>
</dbReference>
<dbReference type="InterPro" id="IPR020841">
    <property type="entry name" value="PKS_Beta-ketoAc_synthase_dom"/>
</dbReference>
<proteinExistence type="inferred from homology"/>
<evidence type="ECO:0000256" key="1">
    <source>
        <dbReference type="ARBA" id="ARBA00005194"/>
    </source>
</evidence>
<evidence type="ECO:0000256" key="13">
    <source>
        <dbReference type="RuleBase" id="RU003694"/>
    </source>
</evidence>
<evidence type="ECO:0000256" key="5">
    <source>
        <dbReference type="ARBA" id="ARBA00022516"/>
    </source>
</evidence>
<evidence type="ECO:0000256" key="11">
    <source>
        <dbReference type="PIRNR" id="PIRNR000447"/>
    </source>
</evidence>
<keyword evidence="6 11" id="KW-0808">Transferase</keyword>
<dbReference type="UniPathway" id="UPA00094"/>
<dbReference type="KEGG" id="gai:IMCC3135_24000"/>
<dbReference type="PROSITE" id="PS00606">
    <property type="entry name" value="KS3_1"/>
    <property type="match status" value="1"/>
</dbReference>
<evidence type="ECO:0000256" key="12">
    <source>
        <dbReference type="PIRSR" id="PIRSR000447-1"/>
    </source>
</evidence>
<evidence type="ECO:0000256" key="6">
    <source>
        <dbReference type="ARBA" id="ARBA00022679"/>
    </source>
</evidence>
<evidence type="ECO:0000313" key="16">
    <source>
        <dbReference type="Proteomes" id="UP000250079"/>
    </source>
</evidence>
<dbReference type="Proteomes" id="UP000250079">
    <property type="component" value="Chromosome"/>
</dbReference>
<dbReference type="PIRSF" id="PIRSF000447">
    <property type="entry name" value="KAS_II"/>
    <property type="match status" value="1"/>
</dbReference>
<comment type="catalytic activity">
    <reaction evidence="11">
        <text>a fatty acyl-[ACP] + malonyl-[ACP] + H(+) = a 3-oxoacyl-[ACP] + holo-[ACP] + CO2</text>
        <dbReference type="Rhea" id="RHEA:22836"/>
        <dbReference type="Rhea" id="RHEA-COMP:9623"/>
        <dbReference type="Rhea" id="RHEA-COMP:9685"/>
        <dbReference type="Rhea" id="RHEA-COMP:9916"/>
        <dbReference type="Rhea" id="RHEA-COMP:14125"/>
        <dbReference type="ChEBI" id="CHEBI:15378"/>
        <dbReference type="ChEBI" id="CHEBI:16526"/>
        <dbReference type="ChEBI" id="CHEBI:64479"/>
        <dbReference type="ChEBI" id="CHEBI:78449"/>
        <dbReference type="ChEBI" id="CHEBI:78776"/>
        <dbReference type="ChEBI" id="CHEBI:138651"/>
    </reaction>
</comment>
<dbReference type="CDD" id="cd00834">
    <property type="entry name" value="KAS_I_II"/>
    <property type="match status" value="1"/>
</dbReference>
<keyword evidence="8" id="KW-0443">Lipid metabolism</keyword>
<accession>A0A2Z2NU89</accession>
<evidence type="ECO:0000313" key="15">
    <source>
        <dbReference type="EMBL" id="ASJ74869.1"/>
    </source>
</evidence>
<evidence type="ECO:0000256" key="2">
    <source>
        <dbReference type="ARBA" id="ARBA00008467"/>
    </source>
</evidence>
<dbReference type="InterPro" id="IPR014031">
    <property type="entry name" value="Ketoacyl_synth_C"/>
</dbReference>
<comment type="pathway">
    <text evidence="1 11">Lipid metabolism; fatty acid biosynthesis.</text>
</comment>
<dbReference type="InterPro" id="IPR000794">
    <property type="entry name" value="Beta-ketoacyl_synthase"/>
</dbReference>
<keyword evidence="9 11" id="KW-0275">Fatty acid biosynthesis</keyword>
<dbReference type="InterPro" id="IPR017568">
    <property type="entry name" value="3-oxoacyl-ACP_synth-2"/>
</dbReference>
<protein>
    <recommendedName>
        <fullName evidence="4 11">3-oxoacyl-[acyl-carrier-protein] synthase 2</fullName>
        <ecNumber evidence="3 11">2.3.1.179</ecNumber>
    </recommendedName>
</protein>
<sequence length="441" mass="45760">MSQIAALSLSARNARNLTAHLSELRGLTRRRVVVTGLGLVTPVGNGVEESWKNILAGVSGAETITQFDVSAYNTRFSASVKNFDATEYFSAKDARKMDVFVHYGIAAGMQAIEDAGLESAEGLDRERVGVSIGSGIGGLPNIEAQHKALLDGGPRKVSPFFVPSTIINMISGNLSIKFGYKGPNLCTVTACTSGTHNIGDAARLIEYGDADVMVAGGAEMATCPLGLAGFGAARALSTNNDDPAAASRPWDRDRDGFVLGDGAGIMVLEEYEHAKARGAKIYCEVAGYGMSGDAHHMTTPSANGEGAARCMKAALRNSGLTAEDIDYVNAHGTSTPAGDVAETQAIKTAFGSHAQSILVSSTKSMTGHLLGAAGGVEAVFCVLAMRDQVAPPTINLDNPGDGCDLDFVANKKRAAKLNVTMSNSFGFGGTNGTLIFAKDGV</sequence>
<evidence type="ECO:0000256" key="3">
    <source>
        <dbReference type="ARBA" id="ARBA00012356"/>
    </source>
</evidence>
<dbReference type="Pfam" id="PF00109">
    <property type="entry name" value="ketoacyl-synt"/>
    <property type="match status" value="1"/>
</dbReference>
<dbReference type="EMBL" id="CP018632">
    <property type="protein sequence ID" value="ASJ74869.1"/>
    <property type="molecule type" value="Genomic_DNA"/>
</dbReference>
<organism evidence="15 16">
    <name type="scientific">Granulosicoccus antarcticus IMCC3135</name>
    <dbReference type="NCBI Taxonomy" id="1192854"/>
    <lineage>
        <taxon>Bacteria</taxon>
        <taxon>Pseudomonadati</taxon>
        <taxon>Pseudomonadota</taxon>
        <taxon>Gammaproteobacteria</taxon>
        <taxon>Chromatiales</taxon>
        <taxon>Granulosicoccaceae</taxon>
        <taxon>Granulosicoccus</taxon>
    </lineage>
</organism>
<keyword evidence="16" id="KW-1185">Reference proteome</keyword>
<dbReference type="NCBIfam" id="NF004970">
    <property type="entry name" value="PRK06333.1"/>
    <property type="match status" value="1"/>
</dbReference>
<dbReference type="GO" id="GO:0004315">
    <property type="term" value="F:3-oxoacyl-[acyl-carrier-protein] synthase activity"/>
    <property type="evidence" value="ECO:0007669"/>
    <property type="project" value="UniProtKB-UniRule"/>
</dbReference>
<dbReference type="GO" id="GO:0006633">
    <property type="term" value="P:fatty acid biosynthetic process"/>
    <property type="evidence" value="ECO:0007669"/>
    <property type="project" value="UniProtKB-UniRule"/>
</dbReference>
<dbReference type="AlphaFoldDB" id="A0A2Z2NU89"/>
<comment type="similarity">
    <text evidence="2 11 13">Belongs to the thiolase-like superfamily. Beta-ketoacyl-ACP synthases family.</text>
</comment>
<dbReference type="NCBIfam" id="NF005589">
    <property type="entry name" value="PRK07314.1"/>
    <property type="match status" value="1"/>
</dbReference>
<dbReference type="NCBIfam" id="TIGR03150">
    <property type="entry name" value="fabF"/>
    <property type="match status" value="1"/>
</dbReference>
<dbReference type="GO" id="GO:0005829">
    <property type="term" value="C:cytosol"/>
    <property type="evidence" value="ECO:0007669"/>
    <property type="project" value="TreeGrafter"/>
</dbReference>
<dbReference type="SUPFAM" id="SSF53901">
    <property type="entry name" value="Thiolase-like"/>
    <property type="match status" value="2"/>
</dbReference>
<dbReference type="InterPro" id="IPR018201">
    <property type="entry name" value="Ketoacyl_synth_AS"/>
</dbReference>
<evidence type="ECO:0000259" key="14">
    <source>
        <dbReference type="PROSITE" id="PS52004"/>
    </source>
</evidence>
<comment type="catalytic activity">
    <reaction evidence="11">
        <text>(9Z)-hexadecenoyl-[ACP] + malonyl-[ACP] + H(+) = 3-oxo-(11Z)-octadecenoyl-[ACP] + holo-[ACP] + CO2</text>
        <dbReference type="Rhea" id="RHEA:55040"/>
        <dbReference type="Rhea" id="RHEA-COMP:9623"/>
        <dbReference type="Rhea" id="RHEA-COMP:9685"/>
        <dbReference type="Rhea" id="RHEA-COMP:10800"/>
        <dbReference type="Rhea" id="RHEA-COMP:14074"/>
        <dbReference type="ChEBI" id="CHEBI:15378"/>
        <dbReference type="ChEBI" id="CHEBI:16526"/>
        <dbReference type="ChEBI" id="CHEBI:64479"/>
        <dbReference type="ChEBI" id="CHEBI:78449"/>
        <dbReference type="ChEBI" id="CHEBI:83989"/>
        <dbReference type="ChEBI" id="CHEBI:138538"/>
        <dbReference type="EC" id="2.3.1.179"/>
    </reaction>
</comment>
<dbReference type="Gene3D" id="3.40.47.10">
    <property type="match status" value="1"/>
</dbReference>